<dbReference type="PANTHER" id="PTHR30337">
    <property type="entry name" value="COMPONENT OF ATP-DEPENDENT DSDNA EXONUCLEASE"/>
    <property type="match status" value="1"/>
</dbReference>
<dbReference type="GO" id="GO:0004527">
    <property type="term" value="F:exonuclease activity"/>
    <property type="evidence" value="ECO:0007669"/>
    <property type="project" value="UniProtKB-KW"/>
</dbReference>
<dbReference type="Pfam" id="PF00149">
    <property type="entry name" value="Metallophos"/>
    <property type="match status" value="1"/>
</dbReference>
<dbReference type="InterPro" id="IPR014576">
    <property type="entry name" value="Pesterase_YhaO"/>
</dbReference>
<evidence type="ECO:0000256" key="1">
    <source>
        <dbReference type="ARBA" id="ARBA00022801"/>
    </source>
</evidence>
<protein>
    <submittedName>
        <fullName evidence="3">DNA repair exonuclease</fullName>
    </submittedName>
</protein>
<evidence type="ECO:0000313" key="4">
    <source>
        <dbReference type="Proteomes" id="UP001178662"/>
    </source>
</evidence>
<dbReference type="InterPro" id="IPR050535">
    <property type="entry name" value="DNA_Repair-Maintenance_Comp"/>
</dbReference>
<keyword evidence="3" id="KW-0540">Nuclease</keyword>
<dbReference type="PIRSF" id="PIRSF033091">
    <property type="entry name" value="Pesterase_YhaO"/>
    <property type="match status" value="1"/>
</dbReference>
<reference evidence="3" key="1">
    <citation type="submission" date="2023-03" db="EMBL/GenBank/DDBJ databases">
        <title>Andean soil-derived lignocellulolytic bacterial consortium as a source of novel taxa and putative plastic-active enzymes.</title>
        <authorList>
            <person name="Diaz-Garcia L."/>
            <person name="Chuvochina M."/>
            <person name="Feuerriegel G."/>
            <person name="Bunk B."/>
            <person name="Sproer C."/>
            <person name="Streit W.R."/>
            <person name="Rodriguez L.M."/>
            <person name="Overmann J."/>
            <person name="Jimenez D.J."/>
        </authorList>
    </citation>
    <scope>NUCLEOTIDE SEQUENCE</scope>
    <source>
        <strain evidence="3">MAG 2441</strain>
    </source>
</reference>
<dbReference type="Gene3D" id="3.60.21.10">
    <property type="match status" value="1"/>
</dbReference>
<organism evidence="3 4">
    <name type="scientific">Candidatus Cohnella colombiensis</name>
    <dbReference type="NCBI Taxonomy" id="3121368"/>
    <lineage>
        <taxon>Bacteria</taxon>
        <taxon>Bacillati</taxon>
        <taxon>Bacillota</taxon>
        <taxon>Bacilli</taxon>
        <taxon>Bacillales</taxon>
        <taxon>Paenibacillaceae</taxon>
        <taxon>Cohnella</taxon>
    </lineage>
</organism>
<dbReference type="InterPro" id="IPR029052">
    <property type="entry name" value="Metallo-depent_PP-like"/>
</dbReference>
<sequence length="427" mass="47666">MGVAFSFIHAADLHLDSPFKGMGSAPDYVKERLRDSTFAALRRLVAIAKQERVDFIVLSGDLYDAADRSLRAQLKLQRALTELTEEGIDVFIVHGNHDPLSGRQAKLDVPSGVHVCGAEGVECIPAHTRNGELVAHVYGISYATSAVNQNLAQRFKVKGGAPFHLAILHANVDGNASHDNYAPCQLQELVDSGFQYWALGHIHDRRVLHEYPHVVYAGNIQGRSIRETGEKGIYLVSVSSSGAITLDFREVADVVWQEVSVTIDGLEREQQLKERLLRSMDELVKRSSGRPVVMRFRIEGRGVLHERLMESIVVDEWLEELREWSSDGEYSLDTWIWPDAISVRSGGLLQLEATAEEDGFVGELVRMGIAGVSSPESARDWLMDAMDKTRSQPKIREWVAARSDEELIQLLQQAMELSVSLLKEDEE</sequence>
<gene>
    <name evidence="3" type="ORF">P0Y55_05125</name>
</gene>
<name>A0AA95EZ80_9BACL</name>
<dbReference type="Proteomes" id="UP001178662">
    <property type="component" value="Chromosome"/>
</dbReference>
<keyword evidence="1" id="KW-0378">Hydrolase</keyword>
<keyword evidence="4" id="KW-1185">Reference proteome</keyword>
<dbReference type="SUPFAM" id="SSF56300">
    <property type="entry name" value="Metallo-dependent phosphatases"/>
    <property type="match status" value="1"/>
</dbReference>
<dbReference type="AlphaFoldDB" id="A0AA95EZ80"/>
<keyword evidence="3" id="KW-0269">Exonuclease</keyword>
<dbReference type="InterPro" id="IPR004843">
    <property type="entry name" value="Calcineurin-like_PHP"/>
</dbReference>
<dbReference type="EMBL" id="CP119317">
    <property type="protein sequence ID" value="WEK55442.1"/>
    <property type="molecule type" value="Genomic_DNA"/>
</dbReference>
<dbReference type="CDD" id="cd00840">
    <property type="entry name" value="MPP_Mre11_N"/>
    <property type="match status" value="1"/>
</dbReference>
<feature type="domain" description="Calcineurin-like phosphoesterase" evidence="2">
    <location>
        <begin position="6"/>
        <end position="204"/>
    </location>
</feature>
<evidence type="ECO:0000259" key="2">
    <source>
        <dbReference type="Pfam" id="PF00149"/>
    </source>
</evidence>
<accession>A0AA95EZ80</accession>
<proteinExistence type="predicted"/>
<evidence type="ECO:0000313" key="3">
    <source>
        <dbReference type="EMBL" id="WEK55442.1"/>
    </source>
</evidence>
<dbReference type="InterPro" id="IPR041796">
    <property type="entry name" value="Mre11_N"/>
</dbReference>
<dbReference type="PANTHER" id="PTHR30337:SF7">
    <property type="entry name" value="PHOSPHOESTERASE"/>
    <property type="match status" value="1"/>
</dbReference>